<evidence type="ECO:0000256" key="7">
    <source>
        <dbReference type="ARBA" id="ARBA00022840"/>
    </source>
</evidence>
<dbReference type="InterPro" id="IPR014001">
    <property type="entry name" value="Helicase_ATP-bd"/>
</dbReference>
<evidence type="ECO:0000256" key="10">
    <source>
        <dbReference type="ARBA" id="ARBA00023236"/>
    </source>
</evidence>
<dbReference type="Proteomes" id="UP001228690">
    <property type="component" value="Chromosome"/>
</dbReference>
<dbReference type="InterPro" id="IPR041471">
    <property type="entry name" value="UvrB_inter"/>
</dbReference>
<dbReference type="PROSITE" id="PS51192">
    <property type="entry name" value="HELICASE_ATP_BIND_1"/>
    <property type="match status" value="1"/>
</dbReference>
<dbReference type="Gene3D" id="3.40.50.300">
    <property type="entry name" value="P-loop containing nucleotide triphosphate hydrolases"/>
    <property type="match status" value="3"/>
</dbReference>
<dbReference type="Gene3D" id="4.10.860.10">
    <property type="entry name" value="UVR domain"/>
    <property type="match status" value="1"/>
</dbReference>
<dbReference type="Pfam" id="PF04851">
    <property type="entry name" value="ResIII"/>
    <property type="match status" value="1"/>
</dbReference>
<dbReference type="Pfam" id="PF17757">
    <property type="entry name" value="UvrB_inter"/>
    <property type="match status" value="1"/>
</dbReference>
<evidence type="ECO:0000256" key="14">
    <source>
        <dbReference type="RuleBase" id="RU003587"/>
    </source>
</evidence>
<feature type="short sequence motif" description="Beta-hairpin" evidence="13">
    <location>
        <begin position="91"/>
        <end position="114"/>
    </location>
</feature>
<evidence type="ECO:0000256" key="4">
    <source>
        <dbReference type="ARBA" id="ARBA00022741"/>
    </source>
</evidence>
<dbReference type="HAMAP" id="MF_00204">
    <property type="entry name" value="UvrB"/>
    <property type="match status" value="1"/>
</dbReference>
<evidence type="ECO:0000313" key="19">
    <source>
        <dbReference type="EMBL" id="WGK69526.1"/>
    </source>
</evidence>
<evidence type="ECO:0000256" key="12">
    <source>
        <dbReference type="ARBA" id="ARBA00029504"/>
    </source>
</evidence>
<dbReference type="InterPro" id="IPR001943">
    <property type="entry name" value="UVR_dom"/>
</dbReference>
<dbReference type="InterPro" id="IPR024759">
    <property type="entry name" value="UvrB_YAD/RRR_dom"/>
</dbReference>
<dbReference type="InterPro" id="IPR027417">
    <property type="entry name" value="P-loop_NTPase"/>
</dbReference>
<keyword evidence="15" id="KW-0175">Coiled coil</keyword>
<dbReference type="InterPro" id="IPR006935">
    <property type="entry name" value="Helicase/UvrB_N"/>
</dbReference>
<dbReference type="SUPFAM" id="SSF46600">
    <property type="entry name" value="C-terminal UvrC-binding domain of UvrB"/>
    <property type="match status" value="1"/>
</dbReference>
<evidence type="ECO:0000256" key="2">
    <source>
        <dbReference type="ARBA" id="ARBA00008533"/>
    </source>
</evidence>
<dbReference type="RefSeq" id="WP_326927710.1">
    <property type="nucleotide sequence ID" value="NZ_CP123443.1"/>
</dbReference>
<feature type="coiled-coil region" evidence="15">
    <location>
        <begin position="255"/>
        <end position="282"/>
    </location>
</feature>
<comment type="function">
    <text evidence="13">The UvrABC repair system catalyzes the recognition and processing of DNA lesions. A damage recognition complex composed of 2 UvrA and 2 UvrB subunits scans DNA for abnormalities. Upon binding of the UvrA(2)B(2) complex to a putative damaged site, the DNA wraps around one UvrB monomer. DNA wrap is dependent on ATP binding by UvrB and probably causes local melting of the DNA helix, facilitating insertion of UvrB beta-hairpin between the DNA strands. Then UvrB probes one DNA strand for the presence of a lesion. If a lesion is found the UvrA subunits dissociate and the UvrB-DNA preincision complex is formed. This complex is subsequently bound by UvrC and the second UvrB is released. If no lesion is found, the DNA wraps around the other UvrB subunit that will check the other stand for damage.</text>
</comment>
<evidence type="ECO:0000256" key="13">
    <source>
        <dbReference type="HAMAP-Rule" id="MF_00204"/>
    </source>
</evidence>
<comment type="similarity">
    <text evidence="2 13 14">Belongs to the UvrB family.</text>
</comment>
<evidence type="ECO:0000259" key="18">
    <source>
        <dbReference type="PROSITE" id="PS51194"/>
    </source>
</evidence>
<comment type="subunit">
    <text evidence="11 13 14">Forms a heterotetramer with UvrA during the search for lesions. Interacts with UvrC in an incision complex.</text>
</comment>
<dbReference type="CDD" id="cd17916">
    <property type="entry name" value="DEXHc_UvrB"/>
    <property type="match status" value="1"/>
</dbReference>
<reference evidence="19 20" key="1">
    <citation type="submission" date="2023-04" db="EMBL/GenBank/DDBJ databases">
        <title>Spirochaete genome identified in red abalone sample constitutes a novel genus.</title>
        <authorList>
            <person name="Sharma S.P."/>
            <person name="Purcell C.M."/>
            <person name="Hyde J.R."/>
            <person name="Severin A.J."/>
        </authorList>
    </citation>
    <scope>NUCLEOTIDE SEQUENCE [LARGE SCALE GENOMIC DNA]</scope>
    <source>
        <strain evidence="19 20">SP-2023</strain>
    </source>
</reference>
<keyword evidence="6 13" id="KW-0228">DNA excision</keyword>
<dbReference type="InterPro" id="IPR004807">
    <property type="entry name" value="UvrB"/>
</dbReference>
<dbReference type="SUPFAM" id="SSF52540">
    <property type="entry name" value="P-loop containing nucleoside triphosphate hydrolases"/>
    <property type="match status" value="2"/>
</dbReference>
<keyword evidence="9 13" id="KW-0234">DNA repair</keyword>
<dbReference type="PROSITE" id="PS51194">
    <property type="entry name" value="HELICASE_CTER"/>
    <property type="match status" value="1"/>
</dbReference>
<evidence type="ECO:0000256" key="1">
    <source>
        <dbReference type="ARBA" id="ARBA00004496"/>
    </source>
</evidence>
<feature type="domain" description="Helicase ATP-binding" evidence="17">
    <location>
        <begin position="25"/>
        <end position="162"/>
    </location>
</feature>
<gene>
    <name evidence="13 19" type="primary">uvrB</name>
    <name evidence="19" type="ORF">P0082_01310</name>
</gene>
<evidence type="ECO:0000256" key="15">
    <source>
        <dbReference type="SAM" id="Coils"/>
    </source>
</evidence>
<accession>A0ABY8MHV9</accession>
<comment type="domain">
    <text evidence="13">The beta-hairpin motif is involved in DNA binding.</text>
</comment>
<dbReference type="Pfam" id="PF00271">
    <property type="entry name" value="Helicase_C"/>
    <property type="match status" value="1"/>
</dbReference>
<dbReference type="PANTHER" id="PTHR24029">
    <property type="entry name" value="UVRABC SYSTEM PROTEIN B"/>
    <property type="match status" value="1"/>
</dbReference>
<dbReference type="NCBIfam" id="TIGR00631">
    <property type="entry name" value="uvrb"/>
    <property type="match status" value="1"/>
</dbReference>
<dbReference type="SMART" id="SM00487">
    <property type="entry name" value="DEXDc"/>
    <property type="match status" value="1"/>
</dbReference>
<keyword evidence="10 13" id="KW-0742">SOS response</keyword>
<evidence type="ECO:0000256" key="3">
    <source>
        <dbReference type="ARBA" id="ARBA00022490"/>
    </source>
</evidence>
<keyword evidence="4 13" id="KW-0547">Nucleotide-binding</keyword>
<feature type="domain" description="Helicase C-terminal" evidence="18">
    <location>
        <begin position="428"/>
        <end position="590"/>
    </location>
</feature>
<feature type="domain" description="UVR" evidence="16">
    <location>
        <begin position="625"/>
        <end position="660"/>
    </location>
</feature>
<keyword evidence="3 13" id="KW-0963">Cytoplasm</keyword>
<feature type="binding site" evidence="13">
    <location>
        <begin position="38"/>
        <end position="45"/>
    </location>
    <ligand>
        <name>ATP</name>
        <dbReference type="ChEBI" id="CHEBI:30616"/>
    </ligand>
</feature>
<evidence type="ECO:0000259" key="16">
    <source>
        <dbReference type="PROSITE" id="PS50151"/>
    </source>
</evidence>
<evidence type="ECO:0000313" key="20">
    <source>
        <dbReference type="Proteomes" id="UP001228690"/>
    </source>
</evidence>
<dbReference type="Pfam" id="PF02151">
    <property type="entry name" value="UVR"/>
    <property type="match status" value="1"/>
</dbReference>
<dbReference type="SMART" id="SM00490">
    <property type="entry name" value="HELICc"/>
    <property type="match status" value="1"/>
</dbReference>
<keyword evidence="7 13" id="KW-0067">ATP-binding</keyword>
<evidence type="ECO:0000256" key="6">
    <source>
        <dbReference type="ARBA" id="ARBA00022769"/>
    </source>
</evidence>
<organism evidence="19 20">
    <name type="scientific">Candidatus Haliotispira prima</name>
    <dbReference type="NCBI Taxonomy" id="3034016"/>
    <lineage>
        <taxon>Bacteria</taxon>
        <taxon>Pseudomonadati</taxon>
        <taxon>Spirochaetota</taxon>
        <taxon>Spirochaetia</taxon>
        <taxon>Spirochaetales</taxon>
        <taxon>Spirochaetaceae</taxon>
        <taxon>Candidatus Haliotispira</taxon>
    </lineage>
</organism>
<dbReference type="PROSITE" id="PS50151">
    <property type="entry name" value="UVR"/>
    <property type="match status" value="1"/>
</dbReference>
<keyword evidence="8 13" id="KW-0267">Excision nuclease</keyword>
<name>A0ABY8MHV9_9SPIO</name>
<evidence type="ECO:0000256" key="8">
    <source>
        <dbReference type="ARBA" id="ARBA00022881"/>
    </source>
</evidence>
<dbReference type="Pfam" id="PF12344">
    <property type="entry name" value="UvrB"/>
    <property type="match status" value="1"/>
</dbReference>
<dbReference type="EMBL" id="CP123443">
    <property type="protein sequence ID" value="WGK69526.1"/>
    <property type="molecule type" value="Genomic_DNA"/>
</dbReference>
<dbReference type="NCBIfam" id="NF003673">
    <property type="entry name" value="PRK05298.1"/>
    <property type="match status" value="1"/>
</dbReference>
<keyword evidence="5 13" id="KW-0227">DNA damage</keyword>
<protein>
    <recommendedName>
        <fullName evidence="12 13">UvrABC system protein B</fullName>
        <shortName evidence="13">Protein UvrB</shortName>
    </recommendedName>
    <alternativeName>
        <fullName evidence="13">Excinuclease ABC subunit B</fullName>
    </alternativeName>
</protein>
<evidence type="ECO:0000256" key="5">
    <source>
        <dbReference type="ARBA" id="ARBA00022763"/>
    </source>
</evidence>
<evidence type="ECO:0000256" key="11">
    <source>
        <dbReference type="ARBA" id="ARBA00026033"/>
    </source>
</evidence>
<sequence>MKKFEVVAPYQPAGDQPQAIEALVQSVESGNTFQTLLGVTGSGKTYTVAKTIERVQRPTLVLSHNKTLAAQLYREFTDFFPHNAVGYFISYYDYFQPEAYVPSRDLYIEKEIDINQEIERLRLAATMALMERRDVIIVASVSCIYGLGNPSDFKEMRIRLELHSQINMESLLRNLVDLQYERQRDLLDRGQFRRRGDTLDIFPAYMEEYYRLEFEWDELVSIRRMDPIDHSTQENLEELTIYPATHFAVPPERLKTAIQLVGEELETRLAQLQAEGKILEAQRLKTRTIYDLEMLEEMGVCKGIENYSRHLTGHRQGEPPDVLLDYFPEDFLLVVDESHVTLGQVRAMYNGDQARKRNLVDYGFRLPSALDNRPLKYDEFWRRCKQTVFISATPGEEELRNSAAVVEQLVRPTGLLDPEIDVRPGEGQIEDLYSEIQLRVKRKERTLVTTLTKKMAEHLSDYLSNMGVKCRWLHSELDAIERVEIIGSLRSGIFDVLIGVNLLREGLDMPEVSLVAILDADKIGFLRSATSLIQISGRAARNAAGAVIMYADRYSDAMNTCIRETKRRRQMQQEYNEQHGITPTTIRKNIQVILERHLKEKTEGVNENVQIMRKNTNLLNSGQRNKLIRTLEREMLEKAKNLEFEEAVILRDEIEKLKSSDIYT</sequence>
<keyword evidence="20" id="KW-1185">Reference proteome</keyword>
<evidence type="ECO:0000256" key="9">
    <source>
        <dbReference type="ARBA" id="ARBA00023204"/>
    </source>
</evidence>
<proteinExistence type="inferred from homology"/>
<dbReference type="InterPro" id="IPR036876">
    <property type="entry name" value="UVR_dom_sf"/>
</dbReference>
<evidence type="ECO:0000259" key="17">
    <source>
        <dbReference type="PROSITE" id="PS51192"/>
    </source>
</evidence>
<dbReference type="InterPro" id="IPR001650">
    <property type="entry name" value="Helicase_C-like"/>
</dbReference>
<comment type="subcellular location">
    <subcellularLocation>
        <location evidence="1 13 14">Cytoplasm</location>
    </subcellularLocation>
</comment>
<dbReference type="PANTHER" id="PTHR24029:SF0">
    <property type="entry name" value="UVRABC SYSTEM PROTEIN B"/>
    <property type="match status" value="1"/>
</dbReference>